<dbReference type="SUPFAM" id="SSF48371">
    <property type="entry name" value="ARM repeat"/>
    <property type="match status" value="1"/>
</dbReference>
<gene>
    <name evidence="2" type="ORF">EVOR1521_LOCUS27761</name>
</gene>
<accession>A0AA36NIU0</accession>
<proteinExistence type="predicted"/>
<dbReference type="Proteomes" id="UP001178507">
    <property type="component" value="Unassembled WGS sequence"/>
</dbReference>
<evidence type="ECO:0000256" key="1">
    <source>
        <dbReference type="SAM" id="MobiDB-lite"/>
    </source>
</evidence>
<evidence type="ECO:0000313" key="2">
    <source>
        <dbReference type="EMBL" id="CAJ1405591.1"/>
    </source>
</evidence>
<organism evidence="2 3">
    <name type="scientific">Effrenium voratum</name>
    <dbReference type="NCBI Taxonomy" id="2562239"/>
    <lineage>
        <taxon>Eukaryota</taxon>
        <taxon>Sar</taxon>
        <taxon>Alveolata</taxon>
        <taxon>Dinophyceae</taxon>
        <taxon>Suessiales</taxon>
        <taxon>Symbiodiniaceae</taxon>
        <taxon>Effrenium</taxon>
    </lineage>
</organism>
<evidence type="ECO:0000313" key="3">
    <source>
        <dbReference type="Proteomes" id="UP001178507"/>
    </source>
</evidence>
<keyword evidence="3" id="KW-1185">Reference proteome</keyword>
<reference evidence="2" key="1">
    <citation type="submission" date="2023-08" db="EMBL/GenBank/DDBJ databases">
        <authorList>
            <person name="Chen Y."/>
            <person name="Shah S."/>
            <person name="Dougan E. K."/>
            <person name="Thang M."/>
            <person name="Chan C."/>
        </authorList>
    </citation>
    <scope>NUCLEOTIDE SEQUENCE</scope>
</reference>
<name>A0AA36NIU0_9DINO</name>
<protein>
    <submittedName>
        <fullName evidence="2">Uncharacterized protein</fullName>
    </submittedName>
</protein>
<dbReference type="InterPro" id="IPR016024">
    <property type="entry name" value="ARM-type_fold"/>
</dbReference>
<dbReference type="Gene3D" id="1.25.10.10">
    <property type="entry name" value="Leucine-rich Repeat Variant"/>
    <property type="match status" value="1"/>
</dbReference>
<dbReference type="EMBL" id="CAUJNA010003593">
    <property type="protein sequence ID" value="CAJ1405591.1"/>
    <property type="molecule type" value="Genomic_DNA"/>
</dbReference>
<comment type="caution">
    <text evidence="2">The sequence shown here is derived from an EMBL/GenBank/DDBJ whole genome shotgun (WGS) entry which is preliminary data.</text>
</comment>
<dbReference type="InterPro" id="IPR011989">
    <property type="entry name" value="ARM-like"/>
</dbReference>
<feature type="region of interest" description="Disordered" evidence="1">
    <location>
        <begin position="1504"/>
        <end position="1530"/>
    </location>
</feature>
<sequence length="1530" mass="165215">MDKKVAKRLARIEASLTSSSETPAAFFAEAASGAARIACDAPGINDRRAASRALLAAAAKSENALHARMAALEALVEVSADVGGFQDVLSLEVAWPSPLRRCIAEGGVRFRLPADLGPRLIDVAGAEEVCSAFCEAAKTTPGLWSASQLLETALERGSASCALSAISYNAEFVRPLLVKVAGRAAEPLAFVDLYLLGLSEDDADSVCELSVVVLGEALRRRLVQEEVGPYLSRLNRLSWAWPDASYGVFGLETAVAALLWTATGKEVSTLLSLPIQGAPSGHLLAAARMLAGTLPAGPAQRAAETFCTRSCSASTSVSRKHPRHLVLPALWAARAERDDSQQGIWLPASFDTYTQLHVARCLDSPHAAARLRAACQAAWLIDRKPLGSLCLLPSLLHAAALEPRRESPIPNLPGLCLHAMAGYGASAEASKLAARALKGLEDPEALPAMAALCSQGDAAALAAFGECVEYQAQDCEEVRAARLRAIADLAKLRPDDAAELTTPIQAALQDQSPGIVALALEVLPKLAGAMDFSRAFDILRKKPPLAGLLAGRVQEDPRVLCAALELLLEYIRGSDAWKFPKQALSGKKEMDLLTRLLEHDEPQVRAAVYGCIGAFVADWMYPQIGEESVELPGIWQKLLSVDFLVDLFLKDGADATFRAPLLAVLSKERGDLGRAVHVERHPKLGLVEAAAAALHGDQSVRAAMAMGRAKDIALKRTCEELRVSEHLALAFLAPEAWLMLVSRCEDLEDQVAQAKTFLRASVGSSPGSAVNAALQLAALGRRLPTLAEDACEEICNALPKLQPLHPVIEAFAALMQSLPPKRRPVVLKHINASLAKQEGFADLLELAFGSWGERRRDTLPRCMMYLESEARDDNYWMLWFWMRWVVPALPERTLLLLKLREALEEGKIAAALPLSALLTSGHIKDSQSVQAVQAVYAAFLGLGGDDEPLLWLAAARFYAFQKRRCAVDPLQHKLRTTLQAWLAAPCALAHRPWRDLAACEFCGLALTWPQAQFMWLEASEAETLLSFLQGKGNAELQRSARPADTTSALCIGLLLQNLKQQQPACVTAVLKTNSLLCASISALAAMGGAELRLTSAATALTQMSGLHVRELLQALASLPTLPDLRLGVYLRNILESQDVDSIPALLQFIKAHAGADPSLAALWLDIGKHEALHENHILAFARTLTLALVSQLQVLEVLHRLFASCVKNQWWTALAELIRNLASVASWKECQDLEALQGLQALADPSWRAAAALAELWQALPQIWVADAPLLTLGALHLRGVLPLSALRGHRDRILQGTSVWHTHLLAMIYARTGRDNQLEALRELVALGGFSGVRLHPLRDLVRCLGLHLLSPSLAQAEAWESLTAEGVAEFPHIVAFLDGAQALPGILERAWPITSRLQVSAVPQRSCADGELALIFQGLEALPLGNVDKAAWSAAWKICGSTTRWHVGTLRHCSGRCRLATSPSSVGLSAGKPWREWRLPARWQCFSNRPNAAIHSILEESNQSGGGTVHRSIQDGPLQPEGRPLGQR</sequence>